<name>A0A3G9G3Z2_9CAUL</name>
<keyword evidence="5" id="KW-0133">Cell shape</keyword>
<feature type="transmembrane region" description="Helical" evidence="16">
    <location>
        <begin position="92"/>
        <end position="110"/>
    </location>
</feature>
<evidence type="ECO:0000256" key="12">
    <source>
        <dbReference type="ARBA" id="ARBA00041185"/>
    </source>
</evidence>
<accession>A0A3G9G3Z2</accession>
<keyword evidence="7 16" id="KW-1133">Transmembrane helix</keyword>
<dbReference type="EMBL" id="AP018827">
    <property type="protein sequence ID" value="BBF79674.1"/>
    <property type="molecule type" value="Genomic_DNA"/>
</dbReference>
<evidence type="ECO:0000256" key="1">
    <source>
        <dbReference type="ARBA" id="ARBA00004141"/>
    </source>
</evidence>
<evidence type="ECO:0000256" key="15">
    <source>
        <dbReference type="ARBA" id="ARBA00049902"/>
    </source>
</evidence>
<dbReference type="AlphaFoldDB" id="A0A3G9G3Z2"/>
<dbReference type="PANTHER" id="PTHR30474:SF2">
    <property type="entry name" value="PEPTIDOGLYCAN GLYCOSYLTRANSFERASE FTSW-RELATED"/>
    <property type="match status" value="1"/>
</dbReference>
<feature type="transmembrane region" description="Helical" evidence="16">
    <location>
        <begin position="67"/>
        <end position="85"/>
    </location>
</feature>
<evidence type="ECO:0000256" key="5">
    <source>
        <dbReference type="ARBA" id="ARBA00022960"/>
    </source>
</evidence>
<feature type="transmembrane region" description="Helical" evidence="16">
    <location>
        <begin position="281"/>
        <end position="302"/>
    </location>
</feature>
<dbReference type="Pfam" id="PF01098">
    <property type="entry name" value="FTSW_RODA_SPOVE"/>
    <property type="match status" value="1"/>
</dbReference>
<feature type="transmembrane region" description="Helical" evidence="16">
    <location>
        <begin position="122"/>
        <end position="146"/>
    </location>
</feature>
<evidence type="ECO:0000256" key="7">
    <source>
        <dbReference type="ARBA" id="ARBA00022989"/>
    </source>
</evidence>
<evidence type="ECO:0000256" key="16">
    <source>
        <dbReference type="SAM" id="Phobius"/>
    </source>
</evidence>
<dbReference type="PANTHER" id="PTHR30474">
    <property type="entry name" value="CELL CYCLE PROTEIN"/>
    <property type="match status" value="1"/>
</dbReference>
<gene>
    <name evidence="17" type="ORF">EM6_0243</name>
</gene>
<evidence type="ECO:0000256" key="14">
    <source>
        <dbReference type="ARBA" id="ARBA00044770"/>
    </source>
</evidence>
<sequence length="384" mass="41903">MNSGFAHPFTRTDRSPLAMWWWTVDKLTLGFVLLLIFAGLVFSFSSSPVAAPKVGITNEFYFTQRHVLFAFASVALMLGISMFSLKGVKRASVAIYGGAIFVMAMLPLIGHTSKGGRRWLDLGFFSLQPSEFLKPALIVLVSWMFAEGQKGKGVPGVTIAFCLYALCIALLLIQPDVGQSILITVAFGACFYISGVPMRWIVGLSAAGVTGFASLYFILPHFRDRIKDFIDPDGDRFQVERAAAAIANGGLTGTGVGEGTMKRLIPDMHTDFIYSVAAEEYGLWMSLLLIAIFAFVVLRGLWKAMAMPDAFRQIATSGLYILLGMQVLINISVNLQVIPPKGMTLPFISYGGSSLMAMGLTMGLILALTRKRPAEVEPDDHTQW</sequence>
<evidence type="ECO:0000256" key="10">
    <source>
        <dbReference type="ARBA" id="ARBA00033270"/>
    </source>
</evidence>
<comment type="subcellular location">
    <subcellularLocation>
        <location evidence="1">Membrane</location>
        <topology evidence="1">Multi-pass membrane protein</topology>
    </subcellularLocation>
</comment>
<evidence type="ECO:0000256" key="9">
    <source>
        <dbReference type="ARBA" id="ARBA00032370"/>
    </source>
</evidence>
<keyword evidence="3" id="KW-0808">Transferase</keyword>
<evidence type="ECO:0000256" key="11">
    <source>
        <dbReference type="ARBA" id="ARBA00038053"/>
    </source>
</evidence>
<reference evidence="18" key="1">
    <citation type="journal article" date="2017" name="Biotechnol. Biofuels">
        <title>Evaluation of environmental bacterial communities as a factor affecting the growth of duckweed Lemna minor.</title>
        <authorList>
            <person name="Ishizawa H."/>
            <person name="Kuroda M."/>
            <person name="Morikawa M."/>
            <person name="Ike M."/>
        </authorList>
    </citation>
    <scope>NUCLEOTIDE SEQUENCE [LARGE SCALE GENOMIC DNA]</scope>
    <source>
        <strain evidence="18">M6</strain>
    </source>
</reference>
<evidence type="ECO:0000256" key="2">
    <source>
        <dbReference type="ARBA" id="ARBA00022676"/>
    </source>
</evidence>
<evidence type="ECO:0000256" key="8">
    <source>
        <dbReference type="ARBA" id="ARBA00023136"/>
    </source>
</evidence>
<evidence type="ECO:0000256" key="6">
    <source>
        <dbReference type="ARBA" id="ARBA00022984"/>
    </source>
</evidence>
<dbReference type="GO" id="GO:0009252">
    <property type="term" value="P:peptidoglycan biosynthetic process"/>
    <property type="evidence" value="ECO:0007669"/>
    <property type="project" value="UniProtKB-KW"/>
</dbReference>
<evidence type="ECO:0000256" key="13">
    <source>
        <dbReference type="ARBA" id="ARBA00041418"/>
    </source>
</evidence>
<dbReference type="EC" id="2.4.99.28" evidence="14"/>
<evidence type="ECO:0000313" key="18">
    <source>
        <dbReference type="Proteomes" id="UP000278756"/>
    </source>
</evidence>
<evidence type="ECO:0000256" key="4">
    <source>
        <dbReference type="ARBA" id="ARBA00022692"/>
    </source>
</evidence>
<keyword evidence="17" id="KW-0132">Cell division</keyword>
<dbReference type="GO" id="GO:0005886">
    <property type="term" value="C:plasma membrane"/>
    <property type="evidence" value="ECO:0007669"/>
    <property type="project" value="TreeGrafter"/>
</dbReference>
<dbReference type="GO" id="GO:0015648">
    <property type="term" value="F:lipid-linked peptidoglycan transporter activity"/>
    <property type="evidence" value="ECO:0007669"/>
    <property type="project" value="TreeGrafter"/>
</dbReference>
<keyword evidence="8 16" id="KW-0472">Membrane</keyword>
<feature type="transmembrane region" description="Helical" evidence="16">
    <location>
        <begin position="347"/>
        <end position="368"/>
    </location>
</feature>
<dbReference type="Proteomes" id="UP000278756">
    <property type="component" value="Chromosome 1"/>
</dbReference>
<dbReference type="GO" id="GO:0008360">
    <property type="term" value="P:regulation of cell shape"/>
    <property type="evidence" value="ECO:0007669"/>
    <property type="project" value="UniProtKB-KW"/>
</dbReference>
<evidence type="ECO:0000256" key="3">
    <source>
        <dbReference type="ARBA" id="ARBA00022679"/>
    </source>
</evidence>
<keyword evidence="17" id="KW-0131">Cell cycle</keyword>
<feature type="transmembrane region" description="Helical" evidence="16">
    <location>
        <begin position="177"/>
        <end position="193"/>
    </location>
</feature>
<evidence type="ECO:0000313" key="17">
    <source>
        <dbReference type="EMBL" id="BBF79674.1"/>
    </source>
</evidence>
<dbReference type="GO" id="GO:0032153">
    <property type="term" value="C:cell division site"/>
    <property type="evidence" value="ECO:0007669"/>
    <property type="project" value="TreeGrafter"/>
</dbReference>
<dbReference type="InterPro" id="IPR001182">
    <property type="entry name" value="FtsW/RodA"/>
</dbReference>
<feature type="transmembrane region" description="Helical" evidence="16">
    <location>
        <begin position="314"/>
        <end position="335"/>
    </location>
</feature>
<keyword evidence="2" id="KW-0328">Glycosyltransferase</keyword>
<dbReference type="OrthoDB" id="9768187at2"/>
<feature type="transmembrane region" description="Helical" evidence="16">
    <location>
        <begin position="153"/>
        <end position="171"/>
    </location>
</feature>
<dbReference type="RefSeq" id="WP_126419662.1">
    <property type="nucleotide sequence ID" value="NZ_AP018827.1"/>
</dbReference>
<protein>
    <recommendedName>
        <fullName evidence="12">Probable peptidoglycan glycosyltransferase FtsW</fullName>
        <ecNumber evidence="14">2.4.99.28</ecNumber>
    </recommendedName>
    <alternativeName>
        <fullName evidence="13">Cell division protein FtsW</fullName>
    </alternativeName>
    <alternativeName>
        <fullName evidence="10">Cell wall polymerase</fullName>
    </alternativeName>
    <alternativeName>
        <fullName evidence="9">Peptidoglycan polymerase</fullName>
    </alternativeName>
</protein>
<dbReference type="GO" id="GO:0008955">
    <property type="term" value="F:peptidoglycan glycosyltransferase activity"/>
    <property type="evidence" value="ECO:0007669"/>
    <property type="project" value="UniProtKB-EC"/>
</dbReference>
<feature type="transmembrane region" description="Helical" evidence="16">
    <location>
        <begin position="200"/>
        <end position="219"/>
    </location>
</feature>
<proteinExistence type="inferred from homology"/>
<keyword evidence="6" id="KW-0573">Peptidoglycan synthesis</keyword>
<keyword evidence="4 16" id="KW-0812">Transmembrane</keyword>
<dbReference type="GO" id="GO:0051301">
    <property type="term" value="P:cell division"/>
    <property type="evidence" value="ECO:0007669"/>
    <property type="project" value="UniProtKB-KW"/>
</dbReference>
<organism evidence="17 18">
    <name type="scientific">Asticcacaulis excentricus</name>
    <dbReference type="NCBI Taxonomy" id="78587"/>
    <lineage>
        <taxon>Bacteria</taxon>
        <taxon>Pseudomonadati</taxon>
        <taxon>Pseudomonadota</taxon>
        <taxon>Alphaproteobacteria</taxon>
        <taxon>Caulobacterales</taxon>
        <taxon>Caulobacteraceae</taxon>
        <taxon>Asticcacaulis</taxon>
    </lineage>
</organism>
<comment type="catalytic activity">
    <reaction evidence="15">
        <text>[GlcNAc-(1-&gt;4)-Mur2Ac(oyl-L-Ala-gamma-D-Glu-L-Lys-D-Ala-D-Ala)](n)-di-trans,octa-cis-undecaprenyl diphosphate + beta-D-GlcNAc-(1-&gt;4)-Mur2Ac(oyl-L-Ala-gamma-D-Glu-L-Lys-D-Ala-D-Ala)-di-trans,octa-cis-undecaprenyl diphosphate = [GlcNAc-(1-&gt;4)-Mur2Ac(oyl-L-Ala-gamma-D-Glu-L-Lys-D-Ala-D-Ala)](n+1)-di-trans,octa-cis-undecaprenyl diphosphate + di-trans,octa-cis-undecaprenyl diphosphate + H(+)</text>
        <dbReference type="Rhea" id="RHEA:23708"/>
        <dbReference type="Rhea" id="RHEA-COMP:9602"/>
        <dbReference type="Rhea" id="RHEA-COMP:9603"/>
        <dbReference type="ChEBI" id="CHEBI:15378"/>
        <dbReference type="ChEBI" id="CHEBI:58405"/>
        <dbReference type="ChEBI" id="CHEBI:60033"/>
        <dbReference type="ChEBI" id="CHEBI:78435"/>
        <dbReference type="EC" id="2.4.99.28"/>
    </reaction>
</comment>
<reference evidence="18" key="2">
    <citation type="journal article" date="2017" name="Plant Physiol. Biochem.">
        <title>Differential oxidative and antioxidative response of duckweed Lemna minor toward plant growth promoting/inhibiting bacteria.</title>
        <authorList>
            <person name="Ishizawa H."/>
            <person name="Kuroda M."/>
            <person name="Morikawa M."/>
            <person name="Ike M."/>
        </authorList>
    </citation>
    <scope>NUCLEOTIDE SEQUENCE [LARGE SCALE GENOMIC DNA]</scope>
    <source>
        <strain evidence="18">M6</strain>
    </source>
</reference>
<comment type="similarity">
    <text evidence="11">Belongs to the SEDS family. FtsW subfamily.</text>
</comment>